<dbReference type="RefSeq" id="WP_407031810.1">
    <property type="nucleotide sequence ID" value="NZ_JAQGEF010000013.1"/>
</dbReference>
<reference evidence="5 6" key="1">
    <citation type="submission" date="2022-12" db="EMBL/GenBank/DDBJ databases">
        <title>Chitinophagaceae gen. sp. nov., a new member of the family Chitinophagaceae, isolated from soil in a chemical factory.</title>
        <authorList>
            <person name="Ke Z."/>
        </authorList>
    </citation>
    <scope>NUCLEOTIDE SEQUENCE [LARGE SCALE GENOMIC DNA]</scope>
    <source>
        <strain evidence="5 6">LY-5</strain>
    </source>
</reference>
<dbReference type="PANTHER" id="PTHR34978:SF3">
    <property type="entry name" value="SLR0241 PROTEIN"/>
    <property type="match status" value="1"/>
</dbReference>
<comment type="caution">
    <text evidence="5">The sequence shown here is derived from an EMBL/GenBank/DDBJ whole genome shotgun (WGS) entry which is preliminary data.</text>
</comment>
<dbReference type="PANTHER" id="PTHR34978">
    <property type="entry name" value="POSSIBLE SENSOR-TRANSDUCER PROTEIN BLAR"/>
    <property type="match status" value="1"/>
</dbReference>
<dbReference type="InterPro" id="IPR008756">
    <property type="entry name" value="Peptidase_M56"/>
</dbReference>
<keyword evidence="1" id="KW-0998">Cell outer membrane</keyword>
<dbReference type="PROSITE" id="PS52016">
    <property type="entry name" value="TONB_DEPENDENT_REC_3"/>
    <property type="match status" value="1"/>
</dbReference>
<keyword evidence="1 2" id="KW-0812">Transmembrane</keyword>
<evidence type="ECO:0000259" key="4">
    <source>
        <dbReference type="Pfam" id="PF07715"/>
    </source>
</evidence>
<dbReference type="EMBL" id="JAQGEF010000013">
    <property type="protein sequence ID" value="MDA3615484.1"/>
    <property type="molecule type" value="Genomic_DNA"/>
</dbReference>
<dbReference type="Gene3D" id="2.170.130.10">
    <property type="entry name" value="TonB-dependent receptor, plug domain"/>
    <property type="match status" value="1"/>
</dbReference>
<comment type="subcellular location">
    <subcellularLocation>
        <location evidence="1">Cell outer membrane</location>
        <topology evidence="1">Multi-pass membrane protein</topology>
    </subcellularLocation>
</comment>
<keyword evidence="1" id="KW-1134">Transmembrane beta strand</keyword>
<comment type="similarity">
    <text evidence="1">Belongs to the TonB-dependent receptor family.</text>
</comment>
<feature type="transmembrane region" description="Helical" evidence="2">
    <location>
        <begin position="37"/>
        <end position="57"/>
    </location>
</feature>
<evidence type="ECO:0000259" key="3">
    <source>
        <dbReference type="Pfam" id="PF05569"/>
    </source>
</evidence>
<proteinExistence type="inferred from homology"/>
<name>A0ABT4UKU2_9BACT</name>
<evidence type="ECO:0000256" key="2">
    <source>
        <dbReference type="SAM" id="Phobius"/>
    </source>
</evidence>
<keyword evidence="5" id="KW-0675">Receptor</keyword>
<feature type="domain" description="Peptidase M56" evidence="3">
    <location>
        <begin position="26"/>
        <end position="280"/>
    </location>
</feature>
<gene>
    <name evidence="5" type="ORF">O3P16_11745</name>
</gene>
<keyword evidence="2" id="KW-1133">Transmembrane helix</keyword>
<keyword evidence="1 2" id="KW-0472">Membrane</keyword>
<dbReference type="Pfam" id="PF05569">
    <property type="entry name" value="Peptidase_M56"/>
    <property type="match status" value="1"/>
</dbReference>
<dbReference type="InterPro" id="IPR012910">
    <property type="entry name" value="Plug_dom"/>
</dbReference>
<evidence type="ECO:0000313" key="6">
    <source>
        <dbReference type="Proteomes" id="UP001210231"/>
    </source>
</evidence>
<dbReference type="InterPro" id="IPR039426">
    <property type="entry name" value="TonB-dep_rcpt-like"/>
</dbReference>
<feature type="transmembrane region" description="Helical" evidence="2">
    <location>
        <begin position="206"/>
        <end position="224"/>
    </location>
</feature>
<evidence type="ECO:0000313" key="5">
    <source>
        <dbReference type="EMBL" id="MDA3615484.1"/>
    </source>
</evidence>
<dbReference type="Pfam" id="PF07715">
    <property type="entry name" value="Plug"/>
    <property type="match status" value="1"/>
</dbReference>
<keyword evidence="6" id="KW-1185">Reference proteome</keyword>
<dbReference type="InterPro" id="IPR052173">
    <property type="entry name" value="Beta-lactam_resp_regulator"/>
</dbReference>
<dbReference type="SUPFAM" id="SSF56935">
    <property type="entry name" value="Porins"/>
    <property type="match status" value="1"/>
</dbReference>
<protein>
    <submittedName>
        <fullName evidence="5">TonB-dependent receptor plug domain-containing protein</fullName>
    </submittedName>
</protein>
<dbReference type="InterPro" id="IPR023997">
    <property type="entry name" value="TonB-dep_OMP_SusC/RagA_CS"/>
</dbReference>
<organism evidence="5 6">
    <name type="scientific">Polluticaenibacter yanchengensis</name>
    <dbReference type="NCBI Taxonomy" id="3014562"/>
    <lineage>
        <taxon>Bacteria</taxon>
        <taxon>Pseudomonadati</taxon>
        <taxon>Bacteroidota</taxon>
        <taxon>Chitinophagia</taxon>
        <taxon>Chitinophagales</taxon>
        <taxon>Chitinophagaceae</taxon>
        <taxon>Polluticaenibacter</taxon>
    </lineage>
</organism>
<keyword evidence="1" id="KW-0813">Transport</keyword>
<feature type="transmembrane region" description="Helical" evidence="2">
    <location>
        <begin position="113"/>
        <end position="134"/>
    </location>
</feature>
<accession>A0ABT4UKU2</accession>
<dbReference type="Proteomes" id="UP001210231">
    <property type="component" value="Unassembled WGS sequence"/>
</dbReference>
<feature type="transmembrane region" description="Helical" evidence="2">
    <location>
        <begin position="6"/>
        <end position="25"/>
    </location>
</feature>
<feature type="domain" description="TonB-dependent receptor plug" evidence="4">
    <location>
        <begin position="544"/>
        <end position="607"/>
    </location>
</feature>
<sequence length="740" mass="84132">MHPVMVYLLKMVICSSILFAYYRFALFNKKFHVWNRFYLLAITGVSILAPFIEIPILETSRPEFRHVATAMPWHIESVYIIDNNTAPAISTNTESTVAYHTPTLLDNLKQIPLTNVITFLYITICLFFFTKLLAEILRLNKLYKRSPGAPYIEKVEFVITELKNAPFSFFNRLYWRSDINPTDITGKRILKHEMVHINEKHSYDKLFMNVVLAVFWINPVFWLIRKELSMIHEFLADSQSVEEHDGDAFARMILQVVNVKHSNLTNPFFSSQIKRRLQMITTSTHSKYSYLRRIAGLALLISATFSVMLTVSKSHAQKNKEDNGKLKSKSATVKNINNTDSIFINNIYIDTLLTHDKINAIKKDSVINIRIKSATNTDSASSVDLQVATIDMDNMTRNFRAKVIGDSNQVVFVNGSVAFAGLDKKNLAELKVELSDLKDKLMFTLDSQKIVFKNNDLDFKMAWAKSLRNTQQAAKEAGRLKGVAGKKLHVLNNPILIDSSKTKFIINGQYLNIDSIIQSGTFNIDNLTANFKNSAVELEKVFADLEKNNVSVRLRGKQSTDKQPLYILNGIPIDGDISNIISDDIETVNILKDASAAALYGSLAENGAVVVTTKKGKSGQSKEAWKTFNGGYRDVVVKGYATYNSKRNVTKKLKVNKSSMTYTETTVYEDKDREDQVKTIENSYKKPYYILNGRQVDRKALNNLDPQTIRNVQVYKRENEIKRYYAPEGTDAVIVVNSRQ</sequence>
<dbReference type="InterPro" id="IPR037066">
    <property type="entry name" value="Plug_dom_sf"/>
</dbReference>
<evidence type="ECO:0000256" key="1">
    <source>
        <dbReference type="PROSITE-ProRule" id="PRU01360"/>
    </source>
</evidence>
<dbReference type="NCBIfam" id="TIGR04057">
    <property type="entry name" value="SusC_RagA_signa"/>
    <property type="match status" value="1"/>
</dbReference>